<sequence>MTNQEKKKNDLPITVRANYNPFRQMRPSIALHMIRHAESANNEVYRNAKALFRAGTDDFDEEGCDHYVSKHRKADPELSTKGYQQADILADNYLVPHLENQASHPIRILCSPMRRTLLTIKPTLERLQERQRRARKDADINGEERTSGDVPMPIVHIIVVVFYHETEGCHLRGSPESGMTPTEIRELMKDSVQDPHTNIEFVGFASSDSGWYAHGSGPETRADAEERAAKYCLWLGEYLDQLLLQKDHDLFDAGVLVDGEDQEDEHDRHAQRIRRRRTVLAIGHGDFMSSVVKRIVSGFGHMVEMEGIPHRSAFAHYNTGITELEYFGYGRYLVMSSNSTPHIPPNRYGDLRSGGTLRDGWSFLVSPVLEPKVEIIFSDDHLQDHVREQATALKALYLSTGGSSCDSVNSTRQFPIKTKTEPNKETHFIAKRGLQVVGVATYSEETCQLRDVAIRPIAVNPAFSDESGNPDISIAETLIQAVKKHARKGGRSNSLIVHARSKENKVFFEKLGFTELEDDEQVRNIIVANNGNQFMQLSL</sequence>
<dbReference type="PANTHER" id="PTHR48100">
    <property type="entry name" value="BROAD-SPECIFICITY PHOSPHATASE YOR283W-RELATED"/>
    <property type="match status" value="1"/>
</dbReference>
<feature type="domain" description="N-acetyltransferase" evidence="1">
    <location>
        <begin position="380"/>
        <end position="539"/>
    </location>
</feature>
<protein>
    <submittedName>
        <fullName evidence="2">Acetyltransferase GNAT domain containing protein</fullName>
    </submittedName>
</protein>
<dbReference type="OrthoDB" id="42793at2759"/>
<comment type="caution">
    <text evidence="2">The sequence shown here is derived from an EMBL/GenBank/DDBJ whole genome shotgun (WGS) entry which is preliminary data.</text>
</comment>
<dbReference type="InterPro" id="IPR050275">
    <property type="entry name" value="PGM_Phosphatase"/>
</dbReference>
<dbReference type="Proteomes" id="UP000693970">
    <property type="component" value="Unassembled WGS sequence"/>
</dbReference>
<organism evidence="2 3">
    <name type="scientific">Nitzschia inconspicua</name>
    <dbReference type="NCBI Taxonomy" id="303405"/>
    <lineage>
        <taxon>Eukaryota</taxon>
        <taxon>Sar</taxon>
        <taxon>Stramenopiles</taxon>
        <taxon>Ochrophyta</taxon>
        <taxon>Bacillariophyta</taxon>
        <taxon>Bacillariophyceae</taxon>
        <taxon>Bacillariophycidae</taxon>
        <taxon>Bacillariales</taxon>
        <taxon>Bacillariaceae</taxon>
        <taxon>Nitzschia</taxon>
    </lineage>
</organism>
<dbReference type="EMBL" id="JAGRRH010000013">
    <property type="protein sequence ID" value="KAG7360713.1"/>
    <property type="molecule type" value="Genomic_DNA"/>
</dbReference>
<reference evidence="2" key="2">
    <citation type="submission" date="2021-04" db="EMBL/GenBank/DDBJ databases">
        <authorList>
            <person name="Podell S."/>
        </authorList>
    </citation>
    <scope>NUCLEOTIDE SEQUENCE</scope>
    <source>
        <strain evidence="2">Hildebrandi</strain>
    </source>
</reference>
<dbReference type="GO" id="GO:0005737">
    <property type="term" value="C:cytoplasm"/>
    <property type="evidence" value="ECO:0007669"/>
    <property type="project" value="TreeGrafter"/>
</dbReference>
<dbReference type="InterPro" id="IPR013078">
    <property type="entry name" value="His_Pase_superF_clade-1"/>
</dbReference>
<name>A0A9K3LEX4_9STRA</name>
<dbReference type="PANTHER" id="PTHR48100:SF56">
    <property type="entry name" value="PHOSPHATASE SPAC513.02-RELATED"/>
    <property type="match status" value="1"/>
</dbReference>
<evidence type="ECO:0000313" key="2">
    <source>
        <dbReference type="EMBL" id="KAG7360713.1"/>
    </source>
</evidence>
<accession>A0A9K3LEX4</accession>
<dbReference type="Pfam" id="PF13673">
    <property type="entry name" value="Acetyltransf_10"/>
    <property type="match status" value="1"/>
</dbReference>
<dbReference type="InterPro" id="IPR000182">
    <property type="entry name" value="GNAT_dom"/>
</dbReference>
<dbReference type="CDD" id="cd07040">
    <property type="entry name" value="HP"/>
    <property type="match status" value="1"/>
</dbReference>
<gene>
    <name evidence="2" type="ORF">IV203_035812</name>
</gene>
<evidence type="ECO:0000259" key="1">
    <source>
        <dbReference type="PROSITE" id="PS51186"/>
    </source>
</evidence>
<dbReference type="PROSITE" id="PS51186">
    <property type="entry name" value="GNAT"/>
    <property type="match status" value="1"/>
</dbReference>
<dbReference type="SMART" id="SM00855">
    <property type="entry name" value="PGAM"/>
    <property type="match status" value="1"/>
</dbReference>
<reference evidence="2" key="1">
    <citation type="journal article" date="2021" name="Sci. Rep.">
        <title>Diploid genomic architecture of Nitzschia inconspicua, an elite biomass production diatom.</title>
        <authorList>
            <person name="Oliver A."/>
            <person name="Podell S."/>
            <person name="Pinowska A."/>
            <person name="Traller J.C."/>
            <person name="Smith S.R."/>
            <person name="McClure R."/>
            <person name="Beliaev A."/>
            <person name="Bohutskyi P."/>
            <person name="Hill E.A."/>
            <person name="Rabines A."/>
            <person name="Zheng H."/>
            <person name="Allen L.Z."/>
            <person name="Kuo A."/>
            <person name="Grigoriev I.V."/>
            <person name="Allen A.E."/>
            <person name="Hazlebeck D."/>
            <person name="Allen E.E."/>
        </authorList>
    </citation>
    <scope>NUCLEOTIDE SEQUENCE</scope>
    <source>
        <strain evidence="2">Hildebrandi</strain>
    </source>
</reference>
<dbReference type="AlphaFoldDB" id="A0A9K3LEX4"/>
<dbReference type="GO" id="GO:0016791">
    <property type="term" value="F:phosphatase activity"/>
    <property type="evidence" value="ECO:0007669"/>
    <property type="project" value="TreeGrafter"/>
</dbReference>
<evidence type="ECO:0000313" key="3">
    <source>
        <dbReference type="Proteomes" id="UP000693970"/>
    </source>
</evidence>
<dbReference type="GO" id="GO:0016747">
    <property type="term" value="F:acyltransferase activity, transferring groups other than amino-acyl groups"/>
    <property type="evidence" value="ECO:0007669"/>
    <property type="project" value="InterPro"/>
</dbReference>
<proteinExistence type="predicted"/>
<keyword evidence="3" id="KW-1185">Reference proteome</keyword>